<protein>
    <submittedName>
        <fullName evidence="3">Uncharacterized protein</fullName>
    </submittedName>
</protein>
<feature type="region of interest" description="Disordered" evidence="1">
    <location>
        <begin position="296"/>
        <end position="353"/>
    </location>
</feature>
<reference evidence="3 4" key="1">
    <citation type="journal article" date="2020" name="G3 (Bethesda)">
        <title>Improved Reference Genome for Cyclotella cryptica CCMP332, a Model for Cell Wall Morphogenesis, Salinity Adaptation, and Lipid Production in Diatoms (Bacillariophyta).</title>
        <authorList>
            <person name="Roberts W.R."/>
            <person name="Downey K.M."/>
            <person name="Ruck E.C."/>
            <person name="Traller J.C."/>
            <person name="Alverson A.J."/>
        </authorList>
    </citation>
    <scope>NUCLEOTIDE SEQUENCE [LARGE SCALE GENOMIC DNA]</scope>
    <source>
        <strain evidence="3 4">CCMP332</strain>
    </source>
</reference>
<feature type="transmembrane region" description="Helical" evidence="2">
    <location>
        <begin position="645"/>
        <end position="663"/>
    </location>
</feature>
<comment type="caution">
    <text evidence="3">The sequence shown here is derived from an EMBL/GenBank/DDBJ whole genome shotgun (WGS) entry which is preliminary data.</text>
</comment>
<feature type="transmembrane region" description="Helical" evidence="2">
    <location>
        <begin position="669"/>
        <end position="689"/>
    </location>
</feature>
<organism evidence="3 4">
    <name type="scientific">Cyclotella cryptica</name>
    <dbReference type="NCBI Taxonomy" id="29204"/>
    <lineage>
        <taxon>Eukaryota</taxon>
        <taxon>Sar</taxon>
        <taxon>Stramenopiles</taxon>
        <taxon>Ochrophyta</taxon>
        <taxon>Bacillariophyta</taxon>
        <taxon>Coscinodiscophyceae</taxon>
        <taxon>Thalassiosirophycidae</taxon>
        <taxon>Stephanodiscales</taxon>
        <taxon>Stephanodiscaceae</taxon>
        <taxon>Cyclotella</taxon>
    </lineage>
</organism>
<sequence length="779" mass="87386">MCLYHTVGIKQDKASCLQKRAPATFIVQLAPKRTAFDMKPLSYHEDEVFDADDIYQLPGPTTPTAWPRDKPPLIVSTSAIVSSIDADQSCDKSLPVETSTKLKFAWCMEFASIILFIIGSILYLVCAVKDYQWSQTLLDLPEWLRGTDDDAAWVTYRLEEQYGNASSYSQGVSERSGGIRRMLMRLQFQREHEGSSYYHVNYEYNKHNELEDQQHRTLQTQTPEELYYDLDWADLPPEIQDAYEVLGYTETAWDEGQDVESDSFAWDELTPEMQEAALFIGYEEWIWCEWEEPVDTDIPTKRPTNEPSQGPIASPTVNPTTDPTLSLSPSTSPTIAPTTTSSKSPGLEPTVTSQPSITAFLLAPDGSTYARPSVTPTKGLTISPSYYPSSSSSFLPSISPSLFSSLAPTPTQSDILSGGTTKTPGELYEDEWWRDLPPEIQNAYTVLGWDETVWDEGDESVFPPSENMTWIELSPDMQEAAGVIGYTQQTWDEDFKLSGGSTNSSNSTGDNATVDSNYYDDYDWNELPPDVMEAAVTLGWDQSLWDNSGIAWSDSKYWSELPPDAQEAAAVFGYDMASWNAGGDAELEALLREAGGEYISNDDDYVFSVATTDAWVSEYQIFYFFAALCFVFTGIFDLAREKAPFHVLMTLAGAFGVASAVFVEEDIRLSNILDAVSVHLFLFEGVLLLSKGREQELSEEGKWTKRLLTFANSEFVLGAILDVMLSYFYLFDETADWDTALMITWVFSAVLWVHCSLIYMGVFVYETVQDQKYTDVTET</sequence>
<evidence type="ECO:0000313" key="4">
    <source>
        <dbReference type="Proteomes" id="UP001516023"/>
    </source>
</evidence>
<feature type="compositionally biased region" description="Low complexity" evidence="1">
    <location>
        <begin position="319"/>
        <end position="345"/>
    </location>
</feature>
<keyword evidence="2" id="KW-1133">Transmembrane helix</keyword>
<dbReference type="EMBL" id="JABMIG020000215">
    <property type="protein sequence ID" value="KAL3785424.1"/>
    <property type="molecule type" value="Genomic_DNA"/>
</dbReference>
<proteinExistence type="predicted"/>
<evidence type="ECO:0000256" key="1">
    <source>
        <dbReference type="SAM" id="MobiDB-lite"/>
    </source>
</evidence>
<name>A0ABD3PBK8_9STRA</name>
<accession>A0ABD3PBK8</accession>
<evidence type="ECO:0000313" key="3">
    <source>
        <dbReference type="EMBL" id="KAL3785424.1"/>
    </source>
</evidence>
<keyword evidence="2" id="KW-0812">Transmembrane</keyword>
<feature type="transmembrane region" description="Helical" evidence="2">
    <location>
        <begin position="621"/>
        <end position="638"/>
    </location>
</feature>
<dbReference type="AlphaFoldDB" id="A0ABD3PBK8"/>
<gene>
    <name evidence="3" type="ORF">HJC23_013563</name>
</gene>
<keyword evidence="4" id="KW-1185">Reference proteome</keyword>
<feature type="transmembrane region" description="Helical" evidence="2">
    <location>
        <begin position="710"/>
        <end position="730"/>
    </location>
</feature>
<feature type="transmembrane region" description="Helical" evidence="2">
    <location>
        <begin position="104"/>
        <end position="125"/>
    </location>
</feature>
<keyword evidence="2" id="KW-0472">Membrane</keyword>
<dbReference type="Proteomes" id="UP001516023">
    <property type="component" value="Unassembled WGS sequence"/>
</dbReference>
<evidence type="ECO:0000256" key="2">
    <source>
        <dbReference type="SAM" id="Phobius"/>
    </source>
</evidence>
<feature type="transmembrane region" description="Helical" evidence="2">
    <location>
        <begin position="742"/>
        <end position="765"/>
    </location>
</feature>